<sequence>MFNSYIFDVYMATFTRIFTSPVFTCLTWVLMCYSSPEEVIYDGNIMTVNIDGTKQYMFTLAVSTALHFAADLFINIVTHSAHNVPFGTITYPLSVTPVQAEELGIVQLSDLLIVHFHFLSQALKQQTYSSRDEALLDLHGYIQTIASGFMWLEERMNHSANLGFKSRINWGIMFGLNWPEFLVQFRQKEVEREAFQQGFGSLWEMLEYYTIDDNSTVSTFIVLMDLVVPYDPHFPHWNNNDMTITIQPPSTASGSSTDSDAADNNNYPSHVMDANTDSNSSTDVDAPDNKNDPTYVMDTDTDTTTDSTTDTDMEDTDPLTPPTSDYGTNHSFNNEDDKDNGSGIAIVSSSEEEDDSMFGDRANTIAEEEECSAYSESLVNLLVVVIHNTDKGEIGQLMIDMDKLT</sequence>
<dbReference type="AlphaFoldDB" id="A0A2H3EA90"/>
<proteinExistence type="predicted"/>
<protein>
    <submittedName>
        <fullName evidence="2">Uncharacterized protein</fullName>
    </submittedName>
</protein>
<evidence type="ECO:0000256" key="1">
    <source>
        <dbReference type="SAM" id="MobiDB-lite"/>
    </source>
</evidence>
<evidence type="ECO:0000313" key="3">
    <source>
        <dbReference type="Proteomes" id="UP000217790"/>
    </source>
</evidence>
<accession>A0A2H3EA90</accession>
<feature type="compositionally biased region" description="Acidic residues" evidence="1">
    <location>
        <begin position="299"/>
        <end position="317"/>
    </location>
</feature>
<feature type="compositionally biased region" description="Low complexity" evidence="1">
    <location>
        <begin position="250"/>
        <end position="266"/>
    </location>
</feature>
<name>A0A2H3EA90_ARMGA</name>
<evidence type="ECO:0000313" key="2">
    <source>
        <dbReference type="EMBL" id="PBK98287.1"/>
    </source>
</evidence>
<dbReference type="Proteomes" id="UP000217790">
    <property type="component" value="Unassembled WGS sequence"/>
</dbReference>
<feature type="region of interest" description="Disordered" evidence="1">
    <location>
        <begin position="245"/>
        <end position="357"/>
    </location>
</feature>
<organism evidence="2 3">
    <name type="scientific">Armillaria gallica</name>
    <name type="common">Bulbous honey fungus</name>
    <name type="synonym">Armillaria bulbosa</name>
    <dbReference type="NCBI Taxonomy" id="47427"/>
    <lineage>
        <taxon>Eukaryota</taxon>
        <taxon>Fungi</taxon>
        <taxon>Dikarya</taxon>
        <taxon>Basidiomycota</taxon>
        <taxon>Agaricomycotina</taxon>
        <taxon>Agaricomycetes</taxon>
        <taxon>Agaricomycetidae</taxon>
        <taxon>Agaricales</taxon>
        <taxon>Marasmiineae</taxon>
        <taxon>Physalacriaceae</taxon>
        <taxon>Armillaria</taxon>
    </lineage>
</organism>
<dbReference type="EMBL" id="KZ293648">
    <property type="protein sequence ID" value="PBK98287.1"/>
    <property type="molecule type" value="Genomic_DNA"/>
</dbReference>
<keyword evidence="3" id="KW-1185">Reference proteome</keyword>
<dbReference type="InParanoid" id="A0A2H3EA90"/>
<reference evidence="3" key="1">
    <citation type="journal article" date="2017" name="Nat. Ecol. Evol.">
        <title>Genome expansion and lineage-specific genetic innovations in the forest pathogenic fungi Armillaria.</title>
        <authorList>
            <person name="Sipos G."/>
            <person name="Prasanna A.N."/>
            <person name="Walter M.C."/>
            <person name="O'Connor E."/>
            <person name="Balint B."/>
            <person name="Krizsan K."/>
            <person name="Kiss B."/>
            <person name="Hess J."/>
            <person name="Varga T."/>
            <person name="Slot J."/>
            <person name="Riley R."/>
            <person name="Boka B."/>
            <person name="Rigling D."/>
            <person name="Barry K."/>
            <person name="Lee J."/>
            <person name="Mihaltcheva S."/>
            <person name="LaButti K."/>
            <person name="Lipzen A."/>
            <person name="Waldron R."/>
            <person name="Moloney N.M."/>
            <person name="Sperisen C."/>
            <person name="Kredics L."/>
            <person name="Vagvoelgyi C."/>
            <person name="Patrignani A."/>
            <person name="Fitzpatrick D."/>
            <person name="Nagy I."/>
            <person name="Doyle S."/>
            <person name="Anderson J.B."/>
            <person name="Grigoriev I.V."/>
            <person name="Gueldener U."/>
            <person name="Muensterkoetter M."/>
            <person name="Nagy L.G."/>
        </authorList>
    </citation>
    <scope>NUCLEOTIDE SEQUENCE [LARGE SCALE GENOMIC DNA]</scope>
    <source>
        <strain evidence="3">Ar21-2</strain>
    </source>
</reference>
<gene>
    <name evidence="2" type="ORF">ARMGADRAFT_1075144</name>
</gene>